<organism evidence="3 4">
    <name type="scientific">Winogradskyella eximia</name>
    <dbReference type="NCBI Taxonomy" id="262006"/>
    <lineage>
        <taxon>Bacteria</taxon>
        <taxon>Pseudomonadati</taxon>
        <taxon>Bacteroidota</taxon>
        <taxon>Flavobacteriia</taxon>
        <taxon>Flavobacteriales</taxon>
        <taxon>Flavobacteriaceae</taxon>
        <taxon>Winogradskyella</taxon>
    </lineage>
</organism>
<dbReference type="Proteomes" id="UP000256980">
    <property type="component" value="Unassembled WGS sequence"/>
</dbReference>
<dbReference type="InterPro" id="IPR021255">
    <property type="entry name" value="DUF2807"/>
</dbReference>
<reference evidence="3 4" key="1">
    <citation type="submission" date="2018-07" db="EMBL/GenBank/DDBJ databases">
        <title>Genomic Encyclopedia of Type Strains, Phase III (KMG-III): the genomes of soil and plant-associated and newly described type strains.</title>
        <authorList>
            <person name="Whitman W."/>
        </authorList>
    </citation>
    <scope>NUCLEOTIDE SEQUENCE [LARGE SCALE GENOMIC DNA]</scope>
    <source>
        <strain evidence="3 4">CECT 7946</strain>
    </source>
</reference>
<dbReference type="Gene3D" id="2.160.20.120">
    <property type="match status" value="1"/>
</dbReference>
<dbReference type="AlphaFoldDB" id="A0A3D9HA31"/>
<gene>
    <name evidence="3" type="ORF">DFQ10_101114</name>
</gene>
<evidence type="ECO:0000313" key="4">
    <source>
        <dbReference type="Proteomes" id="UP000256980"/>
    </source>
</evidence>
<evidence type="ECO:0000256" key="1">
    <source>
        <dbReference type="SAM" id="SignalP"/>
    </source>
</evidence>
<protein>
    <submittedName>
        <fullName evidence="3">Putative autotransporter adhesin-like protein</fullName>
    </submittedName>
</protein>
<sequence length="223" mass="24423">MKNSFLLILFTLGLVVNAQESIDKTIGEFSTVKVYDLIHVKMIESDENKVVITGKNRKNVEVVNKNGKLKIRMNLKESYDGNDTVVMLYYTKVDKIDTNEGAKVTVNQSIKQYEIDLSAQEGSEINAILNTTYANFKAVTGGVINVSGNSKNQDISIFTGGSFNGKDFITENTDVKINAAGEAYIHATASANIKIKAGGNVFVYGKPEQLDESTVLGGRIKHM</sequence>
<proteinExistence type="predicted"/>
<comment type="caution">
    <text evidence="3">The sequence shown here is derived from an EMBL/GenBank/DDBJ whole genome shotgun (WGS) entry which is preliminary data.</text>
</comment>
<evidence type="ECO:0000259" key="2">
    <source>
        <dbReference type="Pfam" id="PF10988"/>
    </source>
</evidence>
<name>A0A3D9HA31_9FLAO</name>
<keyword evidence="1" id="KW-0732">Signal</keyword>
<dbReference type="Pfam" id="PF10988">
    <property type="entry name" value="DUF2807"/>
    <property type="match status" value="1"/>
</dbReference>
<keyword evidence="4" id="KW-1185">Reference proteome</keyword>
<feature type="domain" description="Putative auto-transporter adhesin head GIN" evidence="2">
    <location>
        <begin position="28"/>
        <end position="207"/>
    </location>
</feature>
<accession>A0A3D9HA31</accession>
<feature type="signal peptide" evidence="1">
    <location>
        <begin position="1"/>
        <end position="18"/>
    </location>
</feature>
<evidence type="ECO:0000313" key="3">
    <source>
        <dbReference type="EMBL" id="RED46345.1"/>
    </source>
</evidence>
<dbReference type="EMBL" id="QRDV01000001">
    <property type="protein sequence ID" value="RED46345.1"/>
    <property type="molecule type" value="Genomic_DNA"/>
</dbReference>
<feature type="chain" id="PRO_5017566888" evidence="1">
    <location>
        <begin position="19"/>
        <end position="223"/>
    </location>
</feature>
<dbReference type="RefSeq" id="WP_115815486.1">
    <property type="nucleotide sequence ID" value="NZ_QRDV01000001.1"/>
</dbReference>
<dbReference type="OrthoDB" id="704821at2"/>